<evidence type="ECO:0000313" key="9">
    <source>
        <dbReference type="Proteomes" id="UP000240883"/>
    </source>
</evidence>
<keyword evidence="5" id="KW-0624">Polysaccharide degradation</keyword>
<dbReference type="EMBL" id="KZ678128">
    <property type="protein sequence ID" value="PSN73880.1"/>
    <property type="molecule type" value="Genomic_DNA"/>
</dbReference>
<dbReference type="EC" id="1.14.99.56" evidence="5"/>
<dbReference type="PANTHER" id="PTHR33353:SF11">
    <property type="entry name" value="GLYCOSYLHYDROLASE FAMILY 61-7 PROTEIN"/>
    <property type="match status" value="1"/>
</dbReference>
<name>A0A2T2P898_CORCC</name>
<dbReference type="InterPro" id="IPR049892">
    <property type="entry name" value="AA9"/>
</dbReference>
<dbReference type="AlphaFoldDB" id="A0A2T2P898"/>
<comment type="catalytic activity">
    <reaction evidence="5">
        <text>[(1-&gt;4)-beta-D-glucosyl]n+m + reduced acceptor + O2 = 4-dehydro-beta-D-glucosyl-[(1-&gt;4)-beta-D-glucosyl]n-1 + [(1-&gt;4)-beta-D-glucosyl]m + acceptor + H2O.</text>
        <dbReference type="EC" id="1.14.99.56"/>
    </reaction>
</comment>
<feature type="chain" id="PRO_5015535512" description="AA9 family lytic polysaccharide monooxygenase" evidence="6">
    <location>
        <begin position="19"/>
        <end position="218"/>
    </location>
</feature>
<dbReference type="Gene3D" id="2.70.50.70">
    <property type="match status" value="1"/>
</dbReference>
<evidence type="ECO:0000256" key="3">
    <source>
        <dbReference type="ARBA" id="ARBA00022525"/>
    </source>
</evidence>
<gene>
    <name evidence="8" type="ORF">BS50DRAFT_580750</name>
</gene>
<keyword evidence="5" id="KW-0136">Cellulose degradation</keyword>
<feature type="signal peptide" evidence="6">
    <location>
        <begin position="1"/>
        <end position="18"/>
    </location>
</feature>
<proteinExistence type="predicted"/>
<evidence type="ECO:0000256" key="1">
    <source>
        <dbReference type="ARBA" id="ARBA00001973"/>
    </source>
</evidence>
<dbReference type="OrthoDB" id="6038816at2759"/>
<comment type="subcellular location">
    <subcellularLocation>
        <location evidence="2 5">Secreted</location>
    </subcellularLocation>
</comment>
<dbReference type="STRING" id="1448308.A0A2T2P898"/>
<keyword evidence="9" id="KW-1185">Reference proteome</keyword>
<accession>A0A2T2P898</accession>
<dbReference type="GO" id="GO:0008810">
    <property type="term" value="F:cellulase activity"/>
    <property type="evidence" value="ECO:0007669"/>
    <property type="project" value="UniProtKB-UniRule"/>
</dbReference>
<evidence type="ECO:0000256" key="6">
    <source>
        <dbReference type="SAM" id="SignalP"/>
    </source>
</evidence>
<reference evidence="8 9" key="1">
    <citation type="journal article" date="2018" name="Front. Microbiol.">
        <title>Genome-Wide Analysis of Corynespora cassiicola Leaf Fall Disease Putative Effectors.</title>
        <authorList>
            <person name="Lopez D."/>
            <person name="Ribeiro S."/>
            <person name="Label P."/>
            <person name="Fumanal B."/>
            <person name="Venisse J.S."/>
            <person name="Kohler A."/>
            <person name="de Oliveira R.R."/>
            <person name="Labutti K."/>
            <person name="Lipzen A."/>
            <person name="Lail K."/>
            <person name="Bauer D."/>
            <person name="Ohm R.A."/>
            <person name="Barry K.W."/>
            <person name="Spatafora J."/>
            <person name="Grigoriev I.V."/>
            <person name="Martin F.M."/>
            <person name="Pujade-Renaud V."/>
        </authorList>
    </citation>
    <scope>NUCLEOTIDE SEQUENCE [LARGE SCALE GENOMIC DNA]</scope>
    <source>
        <strain evidence="8 9">Philippines</strain>
    </source>
</reference>
<evidence type="ECO:0000256" key="2">
    <source>
        <dbReference type="ARBA" id="ARBA00004613"/>
    </source>
</evidence>
<dbReference type="PANTHER" id="PTHR33353">
    <property type="entry name" value="PUTATIVE (AFU_ORTHOLOGUE AFUA_1G12560)-RELATED"/>
    <property type="match status" value="1"/>
</dbReference>
<keyword evidence="5" id="KW-0119">Carbohydrate metabolism</keyword>
<comment type="domain">
    <text evidence="5">Has a modular structure: an endo-beta-1,4-glucanase catalytic module at the N-terminus, a linker rich in serines and threonines, and a C-terminal carbohydrate-binding module (CBM).</text>
</comment>
<comment type="cofactor">
    <cofactor evidence="1">
        <name>Cu(2+)</name>
        <dbReference type="ChEBI" id="CHEBI:29036"/>
    </cofactor>
</comment>
<evidence type="ECO:0000256" key="5">
    <source>
        <dbReference type="RuleBase" id="RU368122"/>
    </source>
</evidence>
<feature type="domain" description="Auxiliary Activity family 9 catalytic" evidence="7">
    <location>
        <begin position="19"/>
        <end position="207"/>
    </location>
</feature>
<keyword evidence="3 5" id="KW-0964">Secreted</keyword>
<dbReference type="InterPro" id="IPR005103">
    <property type="entry name" value="AA9_LPMO"/>
</dbReference>
<keyword evidence="4 5" id="KW-1015">Disulfide bond</keyword>
<evidence type="ECO:0000259" key="7">
    <source>
        <dbReference type="Pfam" id="PF03443"/>
    </source>
</evidence>
<evidence type="ECO:0000256" key="4">
    <source>
        <dbReference type="ARBA" id="ARBA00023157"/>
    </source>
</evidence>
<dbReference type="CDD" id="cd21175">
    <property type="entry name" value="LPMO_AA9"/>
    <property type="match status" value="1"/>
</dbReference>
<dbReference type="GO" id="GO:0005576">
    <property type="term" value="C:extracellular region"/>
    <property type="evidence" value="ECO:0007669"/>
    <property type="project" value="UniProtKB-SubCell"/>
</dbReference>
<protein>
    <recommendedName>
        <fullName evidence="5">AA9 family lytic polysaccharide monooxygenase</fullName>
        <ecNumber evidence="5">1.14.99.56</ecNumber>
    </recommendedName>
    <alternativeName>
        <fullName evidence="5">Endo-beta-1,4-glucanase</fullName>
    </alternativeName>
    <alternativeName>
        <fullName evidence="5">Glycosyl hydrolase 61 family protein</fullName>
    </alternativeName>
</protein>
<dbReference type="GO" id="GO:0030248">
    <property type="term" value="F:cellulose binding"/>
    <property type="evidence" value="ECO:0007669"/>
    <property type="project" value="UniProtKB-UniRule"/>
</dbReference>
<dbReference type="Proteomes" id="UP000240883">
    <property type="component" value="Unassembled WGS sequence"/>
</dbReference>
<dbReference type="GO" id="GO:0030245">
    <property type="term" value="P:cellulose catabolic process"/>
    <property type="evidence" value="ECO:0007669"/>
    <property type="project" value="UniProtKB-UniRule"/>
</dbReference>
<organism evidence="8 9">
    <name type="scientific">Corynespora cassiicola Philippines</name>
    <dbReference type="NCBI Taxonomy" id="1448308"/>
    <lineage>
        <taxon>Eukaryota</taxon>
        <taxon>Fungi</taxon>
        <taxon>Dikarya</taxon>
        <taxon>Ascomycota</taxon>
        <taxon>Pezizomycotina</taxon>
        <taxon>Dothideomycetes</taxon>
        <taxon>Pleosporomycetidae</taxon>
        <taxon>Pleosporales</taxon>
        <taxon>Corynesporascaceae</taxon>
        <taxon>Corynespora</taxon>
    </lineage>
</organism>
<keyword evidence="6" id="KW-0732">Signal</keyword>
<sequence>MKFSSVALTSLCLQAVSGHYIFQQLTANGAKGAVWQNIRQHTNGNSPVEQLSSNDLRCNKGAGTGGTTSTVSVAAGSSISFHSDTAVYHQGPVTFYLTKVDNAATADGSTPWFKIKEIGPKFPGGTWDLSNTYSVNIPSCIPAGEYLLRIEQLGLHNPGAAPQFYISCAQIKVTGGGSKAFSGVSIPGHVKATDPGYTANIYNNFNSYTVPGPAVSTC</sequence>
<comment type="function">
    <text evidence="5">Lytic polysaccharide monooxygenase (LMPO) that depolymerizes crystalline and amorphous polysaccharides via the oxidation of scissile alpha- or beta-(1-4)-glycosidic bonds, yielding C1 and/or C4 oxidation products. Catalysis by LPMOs requires the reduction of the active-site copper from Cu(II) to Cu(I) by a reducing agent and H(2)O(2) or O(2) as a cosubstrate.</text>
</comment>
<dbReference type="Pfam" id="PF03443">
    <property type="entry name" value="AA9"/>
    <property type="match status" value="1"/>
</dbReference>
<evidence type="ECO:0000313" key="8">
    <source>
        <dbReference type="EMBL" id="PSN73880.1"/>
    </source>
</evidence>